<protein>
    <recommendedName>
        <fullName evidence="14">Carboxypeptidase</fullName>
        <ecNumber evidence="14">3.4.16.-</ecNumber>
    </recommendedName>
</protein>
<evidence type="ECO:0000256" key="3">
    <source>
        <dbReference type="ARBA" id="ARBA00009431"/>
    </source>
</evidence>
<evidence type="ECO:0000256" key="13">
    <source>
        <dbReference type="ARBA" id="ARBA00037356"/>
    </source>
</evidence>
<evidence type="ECO:0000256" key="4">
    <source>
        <dbReference type="ARBA" id="ARBA00022475"/>
    </source>
</evidence>
<evidence type="ECO:0000256" key="12">
    <source>
        <dbReference type="ARBA" id="ARBA00023288"/>
    </source>
</evidence>
<proteinExistence type="inferred from homology"/>
<dbReference type="InterPro" id="IPR018202">
    <property type="entry name" value="Ser_caboxypep_ser_AS"/>
</dbReference>
<dbReference type="GO" id="GO:0005886">
    <property type="term" value="C:plasma membrane"/>
    <property type="evidence" value="ECO:0007669"/>
    <property type="project" value="UniProtKB-SubCell"/>
</dbReference>
<dbReference type="PANTHER" id="PTHR11802:SF189">
    <property type="entry name" value="CARBOXYPEPTIDASE"/>
    <property type="match status" value="1"/>
</dbReference>
<comment type="catalytic activity">
    <reaction evidence="1">
        <text>Preferential release of a C-terminal arginine or lysine residue.</text>
        <dbReference type="EC" id="3.4.16.6"/>
    </reaction>
</comment>
<keyword evidence="11" id="KW-0325">Glycoprotein</keyword>
<keyword evidence="6 14" id="KW-0121">Carboxypeptidase</keyword>
<feature type="region of interest" description="Disordered" evidence="15">
    <location>
        <begin position="627"/>
        <end position="656"/>
    </location>
</feature>
<evidence type="ECO:0000256" key="2">
    <source>
        <dbReference type="ARBA" id="ARBA00004609"/>
    </source>
</evidence>
<accession>A0AA39WUX1</accession>
<evidence type="ECO:0000256" key="6">
    <source>
        <dbReference type="ARBA" id="ARBA00022645"/>
    </source>
</evidence>
<keyword evidence="10" id="KW-0843">Virulence</keyword>
<gene>
    <name evidence="16" type="ORF">B0T17DRAFT_309899</name>
</gene>
<dbReference type="Pfam" id="PF00450">
    <property type="entry name" value="Peptidase_S10"/>
    <property type="match status" value="1"/>
</dbReference>
<comment type="similarity">
    <text evidence="3 14">Belongs to the peptidase S10 family.</text>
</comment>
<evidence type="ECO:0000256" key="9">
    <source>
        <dbReference type="ARBA" id="ARBA00022801"/>
    </source>
</evidence>
<feature type="chain" id="PRO_5041486978" description="Carboxypeptidase" evidence="14">
    <location>
        <begin position="27"/>
        <end position="686"/>
    </location>
</feature>
<dbReference type="EC" id="3.4.16.-" evidence="14"/>
<reference evidence="16" key="1">
    <citation type="submission" date="2023-06" db="EMBL/GenBank/DDBJ databases">
        <title>Genome-scale phylogeny and comparative genomics of the fungal order Sordariales.</title>
        <authorList>
            <consortium name="Lawrence Berkeley National Laboratory"/>
            <person name="Hensen N."/>
            <person name="Bonometti L."/>
            <person name="Westerberg I."/>
            <person name="Brannstrom I.O."/>
            <person name="Guillou S."/>
            <person name="Cros-Aarteil S."/>
            <person name="Calhoun S."/>
            <person name="Haridas S."/>
            <person name="Kuo A."/>
            <person name="Mondo S."/>
            <person name="Pangilinan J."/>
            <person name="Riley R."/>
            <person name="LaButti K."/>
            <person name="Andreopoulos B."/>
            <person name="Lipzen A."/>
            <person name="Chen C."/>
            <person name="Yanf M."/>
            <person name="Daum C."/>
            <person name="Ng V."/>
            <person name="Clum A."/>
            <person name="Steindorff A."/>
            <person name="Ohm R."/>
            <person name="Martin F."/>
            <person name="Silar P."/>
            <person name="Natvig D."/>
            <person name="Lalanne C."/>
            <person name="Gautier V."/>
            <person name="Ament-velasquez S.L."/>
            <person name="Kruys A."/>
            <person name="Hutchinson M.I."/>
            <person name="Powell A.J."/>
            <person name="Barry K."/>
            <person name="Miller A.N."/>
            <person name="Grigoriev I.V."/>
            <person name="Debuchy R."/>
            <person name="Gladieux P."/>
            <person name="Thoren M.H."/>
            <person name="Johannesson H."/>
        </authorList>
    </citation>
    <scope>NUCLEOTIDE SEQUENCE</scope>
    <source>
        <strain evidence="16">SMH3391-2</strain>
    </source>
</reference>
<keyword evidence="4" id="KW-1003">Cell membrane</keyword>
<dbReference type="PROSITE" id="PS00560">
    <property type="entry name" value="CARBOXYPEPT_SER_HIS"/>
    <property type="match status" value="1"/>
</dbReference>
<dbReference type="SUPFAM" id="SSF53474">
    <property type="entry name" value="alpha/beta-Hydrolases"/>
    <property type="match status" value="1"/>
</dbReference>
<dbReference type="Gene3D" id="3.40.50.1820">
    <property type="entry name" value="alpha/beta hydrolase"/>
    <property type="match status" value="1"/>
</dbReference>
<evidence type="ECO:0000256" key="7">
    <source>
        <dbReference type="ARBA" id="ARBA00022670"/>
    </source>
</evidence>
<keyword evidence="5" id="KW-0336">GPI-anchor</keyword>
<dbReference type="PRINTS" id="PR00724">
    <property type="entry name" value="CRBOXYPTASEC"/>
</dbReference>
<keyword evidence="8 14" id="KW-0732">Signal</keyword>
<evidence type="ECO:0000256" key="8">
    <source>
        <dbReference type="ARBA" id="ARBA00022729"/>
    </source>
</evidence>
<evidence type="ECO:0000256" key="15">
    <source>
        <dbReference type="SAM" id="MobiDB-lite"/>
    </source>
</evidence>
<feature type="compositionally biased region" description="Polar residues" evidence="15">
    <location>
        <begin position="628"/>
        <end position="655"/>
    </location>
</feature>
<comment type="function">
    <text evidence="13">Extracellular serine carboxypeptidase that contributes to pathogenicity.</text>
</comment>
<dbReference type="InterPro" id="IPR033124">
    <property type="entry name" value="Ser_caboxypep_his_AS"/>
</dbReference>
<dbReference type="PANTHER" id="PTHR11802">
    <property type="entry name" value="SERINE PROTEASE FAMILY S10 SERINE CARBOXYPEPTIDASE"/>
    <property type="match status" value="1"/>
</dbReference>
<dbReference type="GO" id="GO:0006508">
    <property type="term" value="P:proteolysis"/>
    <property type="evidence" value="ECO:0007669"/>
    <property type="project" value="UniProtKB-KW"/>
</dbReference>
<organism evidence="16 17">
    <name type="scientific">Bombardia bombarda</name>
    <dbReference type="NCBI Taxonomy" id="252184"/>
    <lineage>
        <taxon>Eukaryota</taxon>
        <taxon>Fungi</taxon>
        <taxon>Dikarya</taxon>
        <taxon>Ascomycota</taxon>
        <taxon>Pezizomycotina</taxon>
        <taxon>Sordariomycetes</taxon>
        <taxon>Sordariomycetidae</taxon>
        <taxon>Sordariales</taxon>
        <taxon>Lasiosphaeriaceae</taxon>
        <taxon>Bombardia</taxon>
    </lineage>
</organism>
<dbReference type="EMBL" id="JAULSR010000004">
    <property type="protein sequence ID" value="KAK0622063.1"/>
    <property type="molecule type" value="Genomic_DNA"/>
</dbReference>
<keyword evidence="17" id="KW-1185">Reference proteome</keyword>
<keyword evidence="12" id="KW-0449">Lipoprotein</keyword>
<name>A0AA39WUX1_9PEZI</name>
<keyword evidence="7 14" id="KW-0645">Protease</keyword>
<dbReference type="Proteomes" id="UP001174934">
    <property type="component" value="Unassembled WGS sequence"/>
</dbReference>
<dbReference type="AlphaFoldDB" id="A0AA39WUX1"/>
<evidence type="ECO:0000256" key="14">
    <source>
        <dbReference type="RuleBase" id="RU361156"/>
    </source>
</evidence>
<dbReference type="GO" id="GO:0098552">
    <property type="term" value="C:side of membrane"/>
    <property type="evidence" value="ECO:0007669"/>
    <property type="project" value="UniProtKB-KW"/>
</dbReference>
<dbReference type="InterPro" id="IPR001563">
    <property type="entry name" value="Peptidase_S10"/>
</dbReference>
<dbReference type="GO" id="GO:0000324">
    <property type="term" value="C:fungal-type vacuole"/>
    <property type="evidence" value="ECO:0007669"/>
    <property type="project" value="TreeGrafter"/>
</dbReference>
<evidence type="ECO:0000256" key="10">
    <source>
        <dbReference type="ARBA" id="ARBA00023026"/>
    </source>
</evidence>
<comment type="caution">
    <text evidence="16">The sequence shown here is derived from an EMBL/GenBank/DDBJ whole genome shotgun (WGS) entry which is preliminary data.</text>
</comment>
<evidence type="ECO:0000256" key="5">
    <source>
        <dbReference type="ARBA" id="ARBA00022622"/>
    </source>
</evidence>
<keyword evidence="9 14" id="KW-0378">Hydrolase</keyword>
<dbReference type="PROSITE" id="PS00131">
    <property type="entry name" value="CARBOXYPEPT_SER_SER"/>
    <property type="match status" value="1"/>
</dbReference>
<sequence length="686" mass="73795">MVLSLSIIRTAVLSALFLGLSTTVEAGFPPKAEQLLTAKSDKFAGVSISYKQTHICETTPGVRSFSGYVNLPANPAAGRNFEIHTFFWFFEARNDPANAPLSLWLQGGPGAPSAVSAAGENGPCIVARDSKSTTLNPWSWNDKVNMLYVDQPVQVGFSYDSLVNGTINEILSPFVVDNKDPAAAGALQSNLTLLAGTFASQNPVKTTNTTLGAAVAMWEFMQAWMQEFPEYNSTTNHISIWSESYGGQYGPTFADFFEKKNDLIAAGDIGAPAVQIHIDTVGIINGFIDPFLHITSYPNFAINNTYGIKAINETQYSDAISNTDSCRNLIGICRDIADRQDPTGLGNDTQVNKACFDAVQFCMGKLWLPYSTSGRNVFDITSPVLSSFPPKWAAGYFNTPEVQQAIGVPLNFTGFSAVVSQVFDLTGDIVRGHSLEALATLLDRGIKVALIYGDRDYQVNWLGGEQVSLAIDSQNVPAANFRSAGYAAIETNPSYNGGFVRQYGNLSFSRVFQAGHAVPYYQPETAYQIFNRVMSNTDVATGKLSTIAGDYSSSGPDSVFVANSIVPKEEARDCYLWDVMETCDQKQEEILTSGSAVVKDFILVGYQLANGTEVLYGDNGTDAGGSLGNSTMVGLPPVSNNTNGGDKTDQPTSAGVSGREGTLSALSWCMALVAVFTVAHVQDWSF</sequence>
<evidence type="ECO:0000313" key="17">
    <source>
        <dbReference type="Proteomes" id="UP001174934"/>
    </source>
</evidence>
<keyword evidence="5" id="KW-0472">Membrane</keyword>
<evidence type="ECO:0000256" key="1">
    <source>
        <dbReference type="ARBA" id="ARBA00001003"/>
    </source>
</evidence>
<feature type="signal peptide" evidence="14">
    <location>
        <begin position="1"/>
        <end position="26"/>
    </location>
</feature>
<dbReference type="InterPro" id="IPR029058">
    <property type="entry name" value="AB_hydrolase_fold"/>
</dbReference>
<comment type="subcellular location">
    <subcellularLocation>
        <location evidence="2">Cell membrane</location>
        <topology evidence="2">Lipid-anchor</topology>
        <topology evidence="2">GPI-anchor</topology>
    </subcellularLocation>
</comment>
<evidence type="ECO:0000313" key="16">
    <source>
        <dbReference type="EMBL" id="KAK0622063.1"/>
    </source>
</evidence>
<evidence type="ECO:0000256" key="11">
    <source>
        <dbReference type="ARBA" id="ARBA00023180"/>
    </source>
</evidence>
<dbReference type="GO" id="GO:0004185">
    <property type="term" value="F:serine-type carboxypeptidase activity"/>
    <property type="evidence" value="ECO:0007669"/>
    <property type="project" value="UniProtKB-UniRule"/>
</dbReference>